<feature type="compositionally biased region" description="Basic and acidic residues" evidence="13">
    <location>
        <begin position="501"/>
        <end position="522"/>
    </location>
</feature>
<dbReference type="InterPro" id="IPR003593">
    <property type="entry name" value="AAA+_ATPase"/>
</dbReference>
<evidence type="ECO:0000256" key="10">
    <source>
        <dbReference type="ARBA" id="ARBA00054501"/>
    </source>
</evidence>
<dbReference type="Gene3D" id="1.10.8.60">
    <property type="match status" value="1"/>
</dbReference>
<dbReference type="SMART" id="SM00292">
    <property type="entry name" value="BRCT"/>
    <property type="match status" value="1"/>
</dbReference>
<dbReference type="InterPro" id="IPR013725">
    <property type="entry name" value="DNA_replication_fac_RFC1_C"/>
</dbReference>
<dbReference type="GO" id="GO:0003677">
    <property type="term" value="F:DNA binding"/>
    <property type="evidence" value="ECO:0007669"/>
    <property type="project" value="UniProtKB-KW"/>
</dbReference>
<keyword evidence="8" id="KW-0238">DNA-binding</keyword>
<keyword evidence="4" id="KW-0597">Phosphoprotein</keyword>
<dbReference type="Gene3D" id="3.40.50.300">
    <property type="entry name" value="P-loop containing nucleotide triphosphate hydrolases"/>
    <property type="match status" value="1"/>
</dbReference>
<feature type="region of interest" description="Disordered" evidence="13">
    <location>
        <begin position="501"/>
        <end position="583"/>
    </location>
</feature>
<dbReference type="Gene3D" id="1.20.272.10">
    <property type="match status" value="1"/>
</dbReference>
<feature type="compositionally biased region" description="Basic and acidic residues" evidence="13">
    <location>
        <begin position="139"/>
        <end position="157"/>
    </location>
</feature>
<dbReference type="GO" id="GO:0006260">
    <property type="term" value="P:DNA replication"/>
    <property type="evidence" value="ECO:0007669"/>
    <property type="project" value="UniProtKB-KW"/>
</dbReference>
<feature type="compositionally biased region" description="Basic and acidic residues" evidence="13">
    <location>
        <begin position="165"/>
        <end position="176"/>
    </location>
</feature>
<evidence type="ECO:0000256" key="4">
    <source>
        <dbReference type="ARBA" id="ARBA00022553"/>
    </source>
</evidence>
<dbReference type="Gene3D" id="3.40.50.10190">
    <property type="entry name" value="BRCT domain"/>
    <property type="match status" value="1"/>
</dbReference>
<dbReference type="InterPro" id="IPR027417">
    <property type="entry name" value="P-loop_NTPase"/>
</dbReference>
<dbReference type="SUPFAM" id="SSF48019">
    <property type="entry name" value="post-AAA+ oligomerization domain-like"/>
    <property type="match status" value="1"/>
</dbReference>
<dbReference type="EMBL" id="ODYU01002855">
    <property type="protein sequence ID" value="SOQ40855.1"/>
    <property type="molecule type" value="Genomic_DNA"/>
</dbReference>
<dbReference type="OrthoDB" id="446168at2759"/>
<organism evidence="15">
    <name type="scientific">Spodoptera frugiperda</name>
    <name type="common">Fall armyworm</name>
    <dbReference type="NCBI Taxonomy" id="7108"/>
    <lineage>
        <taxon>Eukaryota</taxon>
        <taxon>Metazoa</taxon>
        <taxon>Ecdysozoa</taxon>
        <taxon>Arthropoda</taxon>
        <taxon>Hexapoda</taxon>
        <taxon>Insecta</taxon>
        <taxon>Pterygota</taxon>
        <taxon>Neoptera</taxon>
        <taxon>Endopterygota</taxon>
        <taxon>Lepidoptera</taxon>
        <taxon>Glossata</taxon>
        <taxon>Ditrysia</taxon>
        <taxon>Noctuoidea</taxon>
        <taxon>Noctuidae</taxon>
        <taxon>Amphipyrinae</taxon>
        <taxon>Spodoptera</taxon>
    </lineage>
</organism>
<feature type="region of interest" description="Disordered" evidence="13">
    <location>
        <begin position="1090"/>
        <end position="1155"/>
    </location>
</feature>
<dbReference type="InterPro" id="IPR036420">
    <property type="entry name" value="BRCT_dom_sf"/>
</dbReference>
<dbReference type="GO" id="GO:0005524">
    <property type="term" value="F:ATP binding"/>
    <property type="evidence" value="ECO:0007669"/>
    <property type="project" value="UniProtKB-UniRule"/>
</dbReference>
<protein>
    <recommendedName>
        <fullName evidence="3 12">Replication factor C subunit 1</fullName>
    </recommendedName>
</protein>
<dbReference type="Pfam" id="PF00004">
    <property type="entry name" value="AAA"/>
    <property type="match status" value="1"/>
</dbReference>
<dbReference type="Pfam" id="PF08519">
    <property type="entry name" value="RFC1"/>
    <property type="match status" value="1"/>
</dbReference>
<dbReference type="GO" id="GO:0003689">
    <property type="term" value="F:DNA clamp loader activity"/>
    <property type="evidence" value="ECO:0007669"/>
    <property type="project" value="UniProtKB-UniRule"/>
</dbReference>
<dbReference type="AlphaFoldDB" id="A0A2H1VJ44"/>
<dbReference type="PIRSF" id="PIRSF036578">
    <property type="entry name" value="RFC1"/>
    <property type="match status" value="1"/>
</dbReference>
<dbReference type="PROSITE" id="PS50172">
    <property type="entry name" value="BRCT"/>
    <property type="match status" value="1"/>
</dbReference>
<feature type="region of interest" description="Disordered" evidence="13">
    <location>
        <begin position="1"/>
        <end position="393"/>
    </location>
</feature>
<evidence type="ECO:0000256" key="11">
    <source>
        <dbReference type="ARBA" id="ARBA00064311"/>
    </source>
</evidence>
<evidence type="ECO:0000256" key="2">
    <source>
        <dbReference type="ARBA" id="ARBA00006116"/>
    </source>
</evidence>
<feature type="compositionally biased region" description="Basic and acidic residues" evidence="13">
    <location>
        <begin position="529"/>
        <end position="574"/>
    </location>
</feature>
<dbReference type="CDD" id="cd00009">
    <property type="entry name" value="AAA"/>
    <property type="match status" value="1"/>
</dbReference>
<dbReference type="SUPFAM" id="SSF52113">
    <property type="entry name" value="BRCT domain"/>
    <property type="match status" value="1"/>
</dbReference>
<dbReference type="GO" id="GO:0006281">
    <property type="term" value="P:DNA repair"/>
    <property type="evidence" value="ECO:0007669"/>
    <property type="project" value="InterPro"/>
</dbReference>
<feature type="compositionally biased region" description="Low complexity" evidence="13">
    <location>
        <begin position="1136"/>
        <end position="1147"/>
    </location>
</feature>
<dbReference type="CDD" id="cd18140">
    <property type="entry name" value="HLD_clamp_RFC"/>
    <property type="match status" value="1"/>
</dbReference>
<dbReference type="PANTHER" id="PTHR23389">
    <property type="entry name" value="CHROMOSOME TRANSMISSION FIDELITY FACTOR 18"/>
    <property type="match status" value="1"/>
</dbReference>
<dbReference type="InterPro" id="IPR047854">
    <property type="entry name" value="RFC_lid"/>
</dbReference>
<feature type="compositionally biased region" description="Basic residues" evidence="13">
    <location>
        <begin position="38"/>
        <end position="48"/>
    </location>
</feature>
<keyword evidence="6 12" id="KW-0547">Nucleotide-binding</keyword>
<reference evidence="15" key="1">
    <citation type="submission" date="2016-07" db="EMBL/GenBank/DDBJ databases">
        <authorList>
            <person name="Bretaudeau A."/>
        </authorList>
    </citation>
    <scope>NUCLEOTIDE SEQUENCE</scope>
    <source>
        <strain evidence="15">Rice</strain>
        <tissue evidence="15">Whole body</tissue>
    </source>
</reference>
<dbReference type="Pfam" id="PF25361">
    <property type="entry name" value="AAA_lid_RFC1"/>
    <property type="match status" value="1"/>
</dbReference>
<dbReference type="FunFam" id="3.40.50.10190:FF:000001">
    <property type="entry name" value="Replication factor C subunit 1"/>
    <property type="match status" value="1"/>
</dbReference>
<comment type="subcellular location">
    <subcellularLocation>
        <location evidence="1 12">Nucleus</location>
    </subcellularLocation>
</comment>
<evidence type="ECO:0000256" key="13">
    <source>
        <dbReference type="SAM" id="MobiDB-lite"/>
    </source>
</evidence>
<feature type="compositionally biased region" description="Basic and acidic residues" evidence="13">
    <location>
        <begin position="183"/>
        <end position="304"/>
    </location>
</feature>
<feature type="domain" description="BRCT" evidence="14">
    <location>
        <begin position="421"/>
        <end position="502"/>
    </location>
</feature>
<dbReference type="InterPro" id="IPR012178">
    <property type="entry name" value="RFC1"/>
</dbReference>
<evidence type="ECO:0000256" key="12">
    <source>
        <dbReference type="PIRNR" id="PIRNR036578"/>
    </source>
</evidence>
<evidence type="ECO:0000256" key="7">
    <source>
        <dbReference type="ARBA" id="ARBA00022840"/>
    </source>
</evidence>
<dbReference type="Pfam" id="PF00533">
    <property type="entry name" value="BRCT"/>
    <property type="match status" value="1"/>
</dbReference>
<comment type="subunit">
    <text evidence="11">Large subunit of the RFC complex, an heteropentameric complex consisting of RFC1 and four small subunits RFC2, RFC3, RFC4 and RFC5; the RFC complex interacts with PCNA and the interaction involves RFC1.</text>
</comment>
<feature type="compositionally biased region" description="Basic and acidic residues" evidence="13">
    <location>
        <begin position="337"/>
        <end position="359"/>
    </location>
</feature>
<evidence type="ECO:0000313" key="15">
    <source>
        <dbReference type="EMBL" id="SOQ40855.1"/>
    </source>
</evidence>
<dbReference type="SUPFAM" id="SSF52540">
    <property type="entry name" value="P-loop containing nucleoside triphosphate hydrolases"/>
    <property type="match status" value="1"/>
</dbReference>
<dbReference type="InterPro" id="IPR008921">
    <property type="entry name" value="DNA_pol3_clamp-load_cplx_C"/>
</dbReference>
<accession>A0A2H1VJ44</accession>
<name>A0A2H1VJ44_SPOFR</name>
<dbReference type="GO" id="GO:0005663">
    <property type="term" value="C:DNA replication factor C complex"/>
    <property type="evidence" value="ECO:0007669"/>
    <property type="project" value="InterPro"/>
</dbReference>
<dbReference type="SMART" id="SM00382">
    <property type="entry name" value="AAA"/>
    <property type="match status" value="1"/>
</dbReference>
<keyword evidence="9 12" id="KW-0539">Nucleus</keyword>
<comment type="similarity">
    <text evidence="2 12">Belongs to the activator 1 large subunit family.</text>
</comment>
<sequence length="1155" mass="129442">MSRDIRSFFQVKKPAKPAVTVDDDDDVIPESPDVQIVKNKKKESKKRRVIDDDSDEEIFSSKKKKNNEASSEKAGQTSSKNKGKSPKPALKEVKVIDMFGKDPIKRTEPLVKKKKKTELGIHSDEEFEKSLLEIDNAELEGKSNDEVSNDEKPKSNTDKVTPSKSTEESHKESKSSHEKKHKSPAEPKKDEHKTSKGDKGKPDESKDSKHKSDESKESKHKSDEGKESKHKSDESKDSKHKSDESKESKNKSDEGKESKHKSDESKESKHKSDESKHKTDESRDSRHKTDDTKAKKHTKEDKKPNQSTSHTNDGDSKKSKIENSKRKFAEFIDDDTSDHSSKKKKVDEQEKESKHKYDGDSSAMDESMDAGKKKKMNKSLNESALTDEERHERRRYSAALYKNYLNRSGPKNLGAKEIPEGKPDCLKDCAFLLTGVLDSFEKDEVAAAITKYGGSVKSGVSKKVTHVIAGEDAGPAKMAKAQELGIKIINEDQFLKMIIERSQDNKTSKPEIKKEIKQEKSPSKPKSKSPKDKKDDKLKSPERSKSESKVRDKSSDSKHRDKSSPKKIKEERVEASSSSTTKNQVNNVKKEVTPIAENSNMWVEKYKPQNIKQIIGQHGDASNVKKLMNWLTKWYVNRKAKLPKPSPWAKNDDGGYYKAALLSGPPGVGKTTSVALVCKELGFDMVEFNASDTRNKTLIKEQIGQLLTTNSLSGFANGVTGKQAVTKKHVLVMDEVDGMAGNEDRGGLQELIGLIKSSSVPIICMCNDRQSQKMRSLVNYCYDLRFNRPRVDQIKSAMLSICFKEGIKIPPDVLSQLIVSANQDVRQTLNLLSMWAIDPSRADPDSLRKDAQTTKKDIKLGPFEAIRKVFSAEDHKTMSINDKSDLFFYDYSLAPLFVQENYLHVAPHCPKNEVLQRISEAADSISLGDLVDARIRRNQAWSLLPMQAMYSSVIPGNRMSGHMTGQIQFPGWLGKNSRGTKMKRLCQEIHAHTRLSTSGSKSSIYLDYSTHLRNAILSPLVKDKLDGVDKSLEVLESYHLLREDLDSLVELSLWPGQTNPADLVEPRVKAAMTRSYNKKATALPYAPGAVKKGRAKADDEFGDDDQEEEEENNDSDPENDALIKKKKSKDSEKPTTSKGKASTSKASTSKKKKEK</sequence>
<dbReference type="FunFam" id="3.40.50.300:FF:000395">
    <property type="entry name" value="Replication factor C subunit 1"/>
    <property type="match status" value="1"/>
</dbReference>
<feature type="compositionally biased region" description="Basic and acidic residues" evidence="13">
    <location>
        <begin position="312"/>
        <end position="330"/>
    </location>
</feature>
<evidence type="ECO:0000256" key="8">
    <source>
        <dbReference type="ARBA" id="ARBA00023125"/>
    </source>
</evidence>
<evidence type="ECO:0000256" key="3">
    <source>
        <dbReference type="ARBA" id="ARBA00020401"/>
    </source>
</evidence>
<feature type="compositionally biased region" description="Basic and acidic residues" evidence="13">
    <location>
        <begin position="89"/>
        <end position="132"/>
    </location>
</feature>
<evidence type="ECO:0000256" key="1">
    <source>
        <dbReference type="ARBA" id="ARBA00004123"/>
    </source>
</evidence>
<keyword evidence="7 12" id="KW-0067">ATP-binding</keyword>
<proteinExistence type="inferred from homology"/>
<dbReference type="GO" id="GO:0016887">
    <property type="term" value="F:ATP hydrolysis activity"/>
    <property type="evidence" value="ECO:0007669"/>
    <property type="project" value="InterPro"/>
</dbReference>
<keyword evidence="5 12" id="KW-0235">DNA replication</keyword>
<evidence type="ECO:0000259" key="14">
    <source>
        <dbReference type="PROSITE" id="PS50172"/>
    </source>
</evidence>
<dbReference type="FunFam" id="1.20.272.10:FF:000005">
    <property type="entry name" value="Replication factor C subunit 1"/>
    <property type="match status" value="1"/>
</dbReference>
<comment type="function">
    <text evidence="10">Subunit of the replication factor C (RFC) complex which acts during elongation of primed DNA templates by DNA polymerases delta and epsilon, and is necessary for ATP-dependent loading of proliferating cell nuclear antigen (PCNA) onto primed DNA. This subunit binds to the primer-template junction. Binds the PO-B transcription element as well as other GA rich DNA sequences. Can bind single- or double-stranded DNA.</text>
</comment>
<evidence type="ECO:0000256" key="5">
    <source>
        <dbReference type="ARBA" id="ARBA00022705"/>
    </source>
</evidence>
<feature type="compositionally biased region" description="Acidic residues" evidence="13">
    <location>
        <begin position="1100"/>
        <end position="1119"/>
    </location>
</feature>
<dbReference type="GO" id="GO:0005634">
    <property type="term" value="C:nucleus"/>
    <property type="evidence" value="ECO:0007669"/>
    <property type="project" value="UniProtKB-SubCell"/>
</dbReference>
<dbReference type="InterPro" id="IPR003959">
    <property type="entry name" value="ATPase_AAA_core"/>
</dbReference>
<dbReference type="InterPro" id="IPR001357">
    <property type="entry name" value="BRCT_dom"/>
</dbReference>
<evidence type="ECO:0000256" key="6">
    <source>
        <dbReference type="ARBA" id="ARBA00022741"/>
    </source>
</evidence>
<dbReference type="FunFam" id="1.10.8.60:FF:000021">
    <property type="entry name" value="Replication factor C subunit 1"/>
    <property type="match status" value="1"/>
</dbReference>
<gene>
    <name evidence="15" type="ORF">SFRICE_016820</name>
</gene>
<dbReference type="PANTHER" id="PTHR23389:SF6">
    <property type="entry name" value="REPLICATION FACTOR C SUBUNIT 1"/>
    <property type="match status" value="1"/>
</dbReference>
<evidence type="ECO:0000256" key="9">
    <source>
        <dbReference type="ARBA" id="ARBA00023242"/>
    </source>
</evidence>